<feature type="region of interest" description="Disordered" evidence="6">
    <location>
        <begin position="649"/>
        <end position="683"/>
    </location>
</feature>
<dbReference type="AlphaFoldDB" id="A0AAV4CHN5"/>
<feature type="compositionally biased region" description="Low complexity" evidence="6">
    <location>
        <begin position="454"/>
        <end position="463"/>
    </location>
</feature>
<sequence length="683" mass="74655">MLVMIAVMMAIQTEVEKLQSASNELEALSQNKTKYYLGPGADVETVWLLSVFFVFWTAGLMLGGLLQKVMPRPRLIVLGSVLLFDGAYVVTSLTIRLSLFLYVTSFGVLTGLADGFSFSACLTLISMWEDRRVGLMTALSTSGLGIGALVINVVISNFVNPENKIAAKPDGNLILFSQEEIVTRVPELFLVLAAFNFSFHAVGIAMLRTKATEESVGSEEYSRVLTESQQSDSPTNRSNDSSEVVEEKNDRGNRDNCEQPISEDDSPKTLSQIIGISRPRVWSLDSLRAVGKEDFRSSGNRSSIWGSMESLLTNWPGVSDSHSAGCSQCLSTYLKQNGVLAIPGSLPGVEMHKNLYKDGRFCYSCKRKFEYQDIYTAESLLPKLVYSGNATAEKVALRADHNSDFSESHRTHNGKIRPETQPQTSHNCVNPIDQQLRDHHAKSCAKTVLKSSSSSTLYGSTTGEIQSASGKEAEKGGTVATHTRDASLSPRRMMCTRAFYVLWMVQFSMDFSISVLNNYYKLYGELYIRDDHYLAFLGTVMTASMIIPKLGWGALLDLIGVQATMLAVTSSTILLSSFWYFTAQINRWLYALFTLGLCWCLCAFDSLIAAAVLIAFGPAHSNINYGLVASSSILLNIVSPVGSSNLIFPRPKSPSSPNNSSSSSGGSSSSSSSRSSKSIKSRL</sequence>
<comment type="subcellular location">
    <subcellularLocation>
        <location evidence="1">Membrane</location>
        <topology evidence="1">Multi-pass membrane protein</topology>
    </subcellularLocation>
</comment>
<feature type="region of interest" description="Disordered" evidence="6">
    <location>
        <begin position="454"/>
        <end position="483"/>
    </location>
</feature>
<dbReference type="PANTHER" id="PTHR43385">
    <property type="entry name" value="RIBOFLAVIN TRANSPORTER RIBJ"/>
    <property type="match status" value="1"/>
</dbReference>
<dbReference type="SUPFAM" id="SSF103473">
    <property type="entry name" value="MFS general substrate transporter"/>
    <property type="match status" value="1"/>
</dbReference>
<dbReference type="InterPro" id="IPR036259">
    <property type="entry name" value="MFS_trans_sf"/>
</dbReference>
<feature type="transmembrane region" description="Helical" evidence="7">
    <location>
        <begin position="623"/>
        <end position="648"/>
    </location>
</feature>
<reference evidence="8 9" key="1">
    <citation type="journal article" date="2021" name="Elife">
        <title>Chloroplast acquisition without the gene transfer in kleptoplastic sea slugs, Plakobranchus ocellatus.</title>
        <authorList>
            <person name="Maeda T."/>
            <person name="Takahashi S."/>
            <person name="Yoshida T."/>
            <person name="Shimamura S."/>
            <person name="Takaki Y."/>
            <person name="Nagai Y."/>
            <person name="Toyoda A."/>
            <person name="Suzuki Y."/>
            <person name="Arimoto A."/>
            <person name="Ishii H."/>
            <person name="Satoh N."/>
            <person name="Nishiyama T."/>
            <person name="Hasebe M."/>
            <person name="Maruyama T."/>
            <person name="Minagawa J."/>
            <person name="Obokata J."/>
            <person name="Shigenobu S."/>
        </authorList>
    </citation>
    <scope>NUCLEOTIDE SEQUENCE [LARGE SCALE GENOMIC DNA]</scope>
</reference>
<evidence type="ECO:0000313" key="8">
    <source>
        <dbReference type="EMBL" id="GFO31122.1"/>
    </source>
</evidence>
<feature type="transmembrane region" description="Helical" evidence="7">
    <location>
        <begin position="588"/>
        <end position="616"/>
    </location>
</feature>
<feature type="region of interest" description="Disordered" evidence="6">
    <location>
        <begin position="218"/>
        <end position="269"/>
    </location>
</feature>
<feature type="transmembrane region" description="Helical" evidence="7">
    <location>
        <begin position="133"/>
        <end position="155"/>
    </location>
</feature>
<feature type="compositionally biased region" description="Low complexity" evidence="6">
    <location>
        <begin position="649"/>
        <end position="676"/>
    </location>
</feature>
<feature type="compositionally biased region" description="Basic and acidic residues" evidence="6">
    <location>
        <begin position="245"/>
        <end position="257"/>
    </location>
</feature>
<name>A0AAV4CHN5_9GAST</name>
<comment type="caution">
    <text evidence="8">The sequence shown here is derived from an EMBL/GenBank/DDBJ whole genome shotgun (WGS) entry which is preliminary data.</text>
</comment>
<evidence type="ECO:0000256" key="7">
    <source>
        <dbReference type="SAM" id="Phobius"/>
    </source>
</evidence>
<feature type="transmembrane region" description="Helical" evidence="7">
    <location>
        <begin position="563"/>
        <end position="582"/>
    </location>
</feature>
<feature type="transmembrane region" description="Helical" evidence="7">
    <location>
        <begin position="46"/>
        <end position="66"/>
    </location>
</feature>
<evidence type="ECO:0000256" key="5">
    <source>
        <dbReference type="ARBA" id="ARBA00023136"/>
    </source>
</evidence>
<evidence type="ECO:0000256" key="6">
    <source>
        <dbReference type="SAM" id="MobiDB-lite"/>
    </source>
</evidence>
<keyword evidence="9" id="KW-1185">Reference proteome</keyword>
<accession>A0AAV4CHN5</accession>
<feature type="compositionally biased region" description="Polar residues" evidence="6">
    <location>
        <begin position="225"/>
        <end position="242"/>
    </location>
</feature>
<dbReference type="Gene3D" id="1.20.1250.20">
    <property type="entry name" value="MFS general substrate transporter like domains"/>
    <property type="match status" value="1"/>
</dbReference>
<evidence type="ECO:0000313" key="9">
    <source>
        <dbReference type="Proteomes" id="UP000735302"/>
    </source>
</evidence>
<organism evidence="8 9">
    <name type="scientific">Plakobranchus ocellatus</name>
    <dbReference type="NCBI Taxonomy" id="259542"/>
    <lineage>
        <taxon>Eukaryota</taxon>
        <taxon>Metazoa</taxon>
        <taxon>Spiralia</taxon>
        <taxon>Lophotrochozoa</taxon>
        <taxon>Mollusca</taxon>
        <taxon>Gastropoda</taxon>
        <taxon>Heterobranchia</taxon>
        <taxon>Euthyneura</taxon>
        <taxon>Panpulmonata</taxon>
        <taxon>Sacoglossa</taxon>
        <taxon>Placobranchoidea</taxon>
        <taxon>Plakobranchidae</taxon>
        <taxon>Plakobranchus</taxon>
    </lineage>
</organism>
<evidence type="ECO:0000256" key="2">
    <source>
        <dbReference type="ARBA" id="ARBA00022448"/>
    </source>
</evidence>
<keyword evidence="2" id="KW-0813">Transport</keyword>
<evidence type="ECO:0000256" key="3">
    <source>
        <dbReference type="ARBA" id="ARBA00022692"/>
    </source>
</evidence>
<feature type="transmembrane region" description="Helical" evidence="7">
    <location>
        <begin position="498"/>
        <end position="520"/>
    </location>
</feature>
<feature type="transmembrane region" description="Helical" evidence="7">
    <location>
        <begin position="101"/>
        <end position="126"/>
    </location>
</feature>
<dbReference type="GO" id="GO:0016020">
    <property type="term" value="C:membrane"/>
    <property type="evidence" value="ECO:0007669"/>
    <property type="project" value="UniProtKB-SubCell"/>
</dbReference>
<feature type="transmembrane region" description="Helical" evidence="7">
    <location>
        <begin position="532"/>
        <end position="551"/>
    </location>
</feature>
<dbReference type="PANTHER" id="PTHR43385:SF1">
    <property type="entry name" value="RIBOFLAVIN TRANSPORTER RIBJ"/>
    <property type="match status" value="1"/>
</dbReference>
<feature type="transmembrane region" description="Helical" evidence="7">
    <location>
        <begin position="75"/>
        <end position="95"/>
    </location>
</feature>
<feature type="region of interest" description="Disordered" evidence="6">
    <location>
        <begin position="404"/>
        <end position="430"/>
    </location>
</feature>
<evidence type="ECO:0000256" key="1">
    <source>
        <dbReference type="ARBA" id="ARBA00004141"/>
    </source>
</evidence>
<protein>
    <submittedName>
        <fullName evidence="8">Transporter, major facilitator family protein</fullName>
    </submittedName>
</protein>
<dbReference type="EMBL" id="BLXT01006360">
    <property type="protein sequence ID" value="GFO31122.1"/>
    <property type="molecule type" value="Genomic_DNA"/>
</dbReference>
<evidence type="ECO:0000256" key="4">
    <source>
        <dbReference type="ARBA" id="ARBA00022989"/>
    </source>
</evidence>
<keyword evidence="4 7" id="KW-1133">Transmembrane helix</keyword>
<dbReference type="Proteomes" id="UP000735302">
    <property type="component" value="Unassembled WGS sequence"/>
</dbReference>
<keyword evidence="3 7" id="KW-0812">Transmembrane</keyword>
<keyword evidence="5 7" id="KW-0472">Membrane</keyword>
<gene>
    <name evidence="8" type="ORF">PoB_005762700</name>
</gene>
<proteinExistence type="predicted"/>
<dbReference type="InterPro" id="IPR052983">
    <property type="entry name" value="MFS_Riboflavin_Transporter"/>
</dbReference>